<gene>
    <name evidence="1" type="ORF">DVK44_29260</name>
</gene>
<dbReference type="RefSeq" id="WP_114663636.1">
    <property type="nucleotide sequence ID" value="NZ_CP031194.1"/>
</dbReference>
<name>A0A345HWM1_9ACTN</name>
<sequence length="283" mass="29686">MECHIPLLVLAPPDRLPAGFDALRAATGTAPVPPDAPAHVLPDPREAAYDAYFRVRRSSHRPAELLAAALRETLRAVRARLPEAADEPVFDEVLAALGLTGPPEAAPLTAAPADGPARWLHGHRLFFALIQATTVGVAEALHATGPGTAGREAADRGAASAAVCLRAGTAALRIASDFPATDYEELIRPSMEPPHQPVPGFSGLWSADHRVLIDQLRTWGRSPRAREGSAAGRALRAALEEAYAAHVGVCRRFVGTGPSLLGGSPDAPATLAELGAARRRLLN</sequence>
<proteinExistence type="predicted"/>
<dbReference type="KEGG" id="spad:DVK44_29260"/>
<keyword evidence="2" id="KW-1185">Reference proteome</keyword>
<dbReference type="EMBL" id="CP031194">
    <property type="protein sequence ID" value="AXG81095.1"/>
    <property type="molecule type" value="Genomic_DNA"/>
</dbReference>
<dbReference type="AlphaFoldDB" id="A0A345HWM1"/>
<dbReference type="OrthoDB" id="2987626at2"/>
<reference evidence="2" key="1">
    <citation type="submission" date="2018-07" db="EMBL/GenBank/DDBJ databases">
        <authorList>
            <person name="Zhao J."/>
        </authorList>
    </citation>
    <scope>NUCLEOTIDE SEQUENCE [LARGE SCALE GENOMIC DNA]</scope>
    <source>
        <strain evidence="2">GSSD-12</strain>
    </source>
</reference>
<dbReference type="Proteomes" id="UP000253868">
    <property type="component" value="Chromosome"/>
</dbReference>
<evidence type="ECO:0000313" key="1">
    <source>
        <dbReference type="EMBL" id="AXG81095.1"/>
    </source>
</evidence>
<protein>
    <submittedName>
        <fullName evidence="1">Uncharacterized protein</fullName>
    </submittedName>
</protein>
<accession>A0A345HWM1</accession>
<evidence type="ECO:0000313" key="2">
    <source>
        <dbReference type="Proteomes" id="UP000253868"/>
    </source>
</evidence>
<organism evidence="1 2">
    <name type="scientific">Streptomyces paludis</name>
    <dbReference type="NCBI Taxonomy" id="2282738"/>
    <lineage>
        <taxon>Bacteria</taxon>
        <taxon>Bacillati</taxon>
        <taxon>Actinomycetota</taxon>
        <taxon>Actinomycetes</taxon>
        <taxon>Kitasatosporales</taxon>
        <taxon>Streptomycetaceae</taxon>
        <taxon>Streptomyces</taxon>
    </lineage>
</organism>